<organism evidence="1">
    <name type="scientific">Triparma laevis</name>
    <dbReference type="NCBI Taxonomy" id="1534972"/>
    <lineage>
        <taxon>Eukaryota</taxon>
        <taxon>Sar</taxon>
        <taxon>Stramenopiles</taxon>
        <taxon>Ochrophyta</taxon>
        <taxon>Bolidophyceae</taxon>
        <taxon>Parmales</taxon>
        <taxon>Triparmaceae</taxon>
        <taxon>Triparma</taxon>
    </lineage>
</organism>
<sequence>MKINNDLLERGEELLKNSDNKYLTIVKLAKYAKLIILQDLNSVKQQKTVKPLVNSIYNFDKFQKPE</sequence>
<geneLocation type="chloroplast" evidence="1"/>
<proteinExistence type="predicted"/>
<name>A0A0K2RX48_9STRA</name>
<accession>A0A0K2RX48</accession>
<keyword evidence="1" id="KW-0934">Plastid</keyword>
<gene>
    <name evidence="1" type="primary">rpoZ</name>
</gene>
<protein>
    <submittedName>
        <fullName evidence="1">Conserved hypothetical plastid protein</fullName>
    </submittedName>
</protein>
<dbReference type="GeneID" id="25398290"/>
<dbReference type="RefSeq" id="YP_009163688.1">
    <property type="nucleotide sequence ID" value="NC_027746.1"/>
</dbReference>
<dbReference type="EMBL" id="AP014625">
    <property type="protein sequence ID" value="BAS19142.1"/>
    <property type="molecule type" value="Genomic_DNA"/>
</dbReference>
<dbReference type="AlphaFoldDB" id="A0A0K2RX48"/>
<reference evidence="1" key="1">
    <citation type="journal article" date="2016" name="Curr. Genet.">
        <title>Sequencing and analysis of the complete organellar genomes of Parmales, a closely related group to Bacillariophyta (diatoms).</title>
        <authorList>
            <person name="Tajima N."/>
            <person name="Saitoh K."/>
            <person name="Sato S."/>
            <person name="Maruyama F."/>
            <person name="Ichinomiya M."/>
            <person name="Yoshikawa S."/>
            <person name="Kurokawa K."/>
            <person name="Ohta H."/>
            <person name="Tabata S."/>
            <person name="Kuwata A."/>
            <person name="Sato N."/>
        </authorList>
    </citation>
    <scope>NUCLEOTIDE SEQUENCE</scope>
</reference>
<evidence type="ECO:0000313" key="1">
    <source>
        <dbReference type="EMBL" id="BAS19142.1"/>
    </source>
</evidence>
<keyword evidence="1" id="KW-0150">Chloroplast</keyword>